<dbReference type="OrthoDB" id="8634103at2"/>
<dbReference type="Proteomes" id="UP000005835">
    <property type="component" value="Unassembled WGS sequence"/>
</dbReference>
<dbReference type="HOGENOM" id="CLU_927268_0_0_4"/>
<organism evidence="1 2">
    <name type="scientific">Sutterella wadsworthensis 2_1_59BFAA</name>
    <dbReference type="NCBI Taxonomy" id="742823"/>
    <lineage>
        <taxon>Bacteria</taxon>
        <taxon>Pseudomonadati</taxon>
        <taxon>Pseudomonadota</taxon>
        <taxon>Betaproteobacteria</taxon>
        <taxon>Burkholderiales</taxon>
        <taxon>Sutterellaceae</taxon>
        <taxon>Sutterella</taxon>
    </lineage>
</organism>
<dbReference type="EMBL" id="ADMG01000045">
    <property type="protein sequence ID" value="EKB30372.1"/>
    <property type="molecule type" value="Genomic_DNA"/>
</dbReference>
<evidence type="ECO:0000313" key="2">
    <source>
        <dbReference type="Proteomes" id="UP000005835"/>
    </source>
</evidence>
<accession>K1JRP9</accession>
<dbReference type="PATRIC" id="fig|742823.3.peg.2039"/>
<keyword evidence="2" id="KW-1185">Reference proteome</keyword>
<dbReference type="AlphaFoldDB" id="K1JRP9"/>
<evidence type="ECO:0000313" key="1">
    <source>
        <dbReference type="EMBL" id="EKB30372.1"/>
    </source>
</evidence>
<protein>
    <submittedName>
        <fullName evidence="1">Uncharacterized protein</fullName>
    </submittedName>
</protein>
<comment type="caution">
    <text evidence="1">The sequence shown here is derived from an EMBL/GenBank/DDBJ whole genome shotgun (WGS) entry which is preliminary data.</text>
</comment>
<proteinExistence type="predicted"/>
<sequence>MTVMHTEAERLAMIREALERLTAAATGLFEDWQQARSFLPSGCRKLMEDLTFEQASWLGRFEREAGEGTSFSALESFEGFAANVRRLVSEHAASPLALVGEVFESDDEERLFFRRWKNFLDAGIGTIARSFVIDDIIFAGQIAASMRLVGLLRRITAEWAHLSPEHRHQLGIDFRENAQALSDAYGTASSADFILMKDRCADRLKGEFEGFLEAADHPVDETDRDAVIFRAASERFSKGVIATVKSVVTQCERGGPEAVRAFGLTLDAGRMFLELPGGDETAEYCRRTLLPRLERLLESV</sequence>
<dbReference type="RefSeq" id="WP_005436749.1">
    <property type="nucleotide sequence ID" value="NZ_JH815520.1"/>
</dbReference>
<reference evidence="1 2" key="1">
    <citation type="submission" date="2012-05" db="EMBL/GenBank/DDBJ databases">
        <title>The Genome Sequence of Sutterella wadsworthensis 2_1_59BFAA.</title>
        <authorList>
            <consortium name="The Broad Institute Genome Sequencing Platform"/>
            <person name="Earl A."/>
            <person name="Ward D."/>
            <person name="Feldgarden M."/>
            <person name="Gevers D."/>
            <person name="Daigneault M."/>
            <person name="Strauss J."/>
            <person name="Allen-Vercoe E."/>
            <person name="Walker B."/>
            <person name="Young S.K."/>
            <person name="Zeng Q."/>
            <person name="Gargeya S."/>
            <person name="Fitzgerald M."/>
            <person name="Haas B."/>
            <person name="Abouelleil A."/>
            <person name="Alvarado L."/>
            <person name="Arachchi H.M."/>
            <person name="Berlin A.M."/>
            <person name="Chapman S.B."/>
            <person name="Goldberg J."/>
            <person name="Griggs A."/>
            <person name="Gujja S."/>
            <person name="Hansen M."/>
            <person name="Howarth C."/>
            <person name="Imamovic A."/>
            <person name="Larimer J."/>
            <person name="McCowen C."/>
            <person name="Montmayeur A."/>
            <person name="Murphy C."/>
            <person name="Neiman D."/>
            <person name="Pearson M."/>
            <person name="Priest M."/>
            <person name="Roberts A."/>
            <person name="Saif S."/>
            <person name="Shea T."/>
            <person name="Sisk P."/>
            <person name="Sykes S."/>
            <person name="Wortman J."/>
            <person name="Nusbaum C."/>
            <person name="Birren B."/>
        </authorList>
    </citation>
    <scope>NUCLEOTIDE SEQUENCE [LARGE SCALE GENOMIC DNA]</scope>
    <source>
        <strain evidence="1 2">2_1_59BFAA</strain>
    </source>
</reference>
<gene>
    <name evidence="1" type="ORF">HMPREF9465_02039</name>
</gene>
<name>K1JRP9_9BURK</name>